<dbReference type="Pfam" id="PF02833">
    <property type="entry name" value="DHHA2"/>
    <property type="match status" value="1"/>
</dbReference>
<keyword evidence="8" id="KW-1185">Reference proteome</keyword>
<evidence type="ECO:0000256" key="3">
    <source>
        <dbReference type="ARBA" id="ARBA00022801"/>
    </source>
</evidence>
<comment type="cofactor">
    <cofactor evidence="1">
        <name>Mn(2+)</name>
        <dbReference type="ChEBI" id="CHEBI:29035"/>
    </cofactor>
</comment>
<keyword evidence="3" id="KW-0378">Hydrolase</keyword>
<gene>
    <name evidence="7" type="ORF">D9613_011141</name>
</gene>
<dbReference type="SUPFAM" id="SSF64182">
    <property type="entry name" value="DHH phosphoesterases"/>
    <property type="match status" value="1"/>
</dbReference>
<dbReference type="InterPro" id="IPR001667">
    <property type="entry name" value="DDH_dom"/>
</dbReference>
<keyword evidence="2" id="KW-0479">Metal-binding</keyword>
<evidence type="ECO:0000313" key="7">
    <source>
        <dbReference type="EMBL" id="KAF4613014.1"/>
    </source>
</evidence>
<dbReference type="SMART" id="SM01131">
    <property type="entry name" value="DHHA2"/>
    <property type="match status" value="1"/>
</dbReference>
<keyword evidence="4" id="KW-0464">Manganese</keyword>
<evidence type="ECO:0000256" key="2">
    <source>
        <dbReference type="ARBA" id="ARBA00022723"/>
    </source>
</evidence>
<organism evidence="7 8">
    <name type="scientific">Agrocybe pediades</name>
    <dbReference type="NCBI Taxonomy" id="84607"/>
    <lineage>
        <taxon>Eukaryota</taxon>
        <taxon>Fungi</taxon>
        <taxon>Dikarya</taxon>
        <taxon>Basidiomycota</taxon>
        <taxon>Agaricomycotina</taxon>
        <taxon>Agaricomycetes</taxon>
        <taxon>Agaricomycetidae</taxon>
        <taxon>Agaricales</taxon>
        <taxon>Agaricineae</taxon>
        <taxon>Strophariaceae</taxon>
        <taxon>Agrocybe</taxon>
    </lineage>
</organism>
<dbReference type="EMBL" id="JAACJL010000046">
    <property type="protein sequence ID" value="KAF4613014.1"/>
    <property type="molecule type" value="Genomic_DNA"/>
</dbReference>
<dbReference type="Proteomes" id="UP000521872">
    <property type="component" value="Unassembled WGS sequence"/>
</dbReference>
<dbReference type="AlphaFoldDB" id="A0A8H4QLD0"/>
<sequence length="463" mass="50789">MAKSALRRLSVALRLTEAYQPVQSTAMTTEANSLRSFLSKSKESYLRDVKEDQEKAAAHWTVVMGNEAGDLDSIASSIAFAWVQSEVNKKPAVPVMQVERDDLSLRAENLHALKMAGLSDTLDELLTLTELHQFKPFPAHKFALVDHNRLGDTFTEDNPKAEVVAILDHHQDEGLYPSAVPRVIAPCGSCASHVAAVCAGEIPPELATLLLTAIIIDTDGFRPGGKAVQVDRDAALSLTHRCTVSHLIPPPSALSPIENPNANPDALYEVPAIKELSKTLADKKSDVSHLGALDLLRRDYKEYSYKLSWATGQPTVKAGLSTVPTSLKAWATDGRLEKAAVEWMERHDLTILGVLTSFRDVKKPVVGKAKQGKHKREMAWIILEKPPLAKSANDGLTSEALARRIWQGLEADKEIDVKPFKKFTLEKSSNLPQNSKARLYKQGNAHATRKTTAPLLKKILESS</sequence>
<dbReference type="GO" id="GO:0005737">
    <property type="term" value="C:cytoplasm"/>
    <property type="evidence" value="ECO:0007669"/>
    <property type="project" value="InterPro"/>
</dbReference>
<dbReference type="InterPro" id="IPR004097">
    <property type="entry name" value="DHHA2"/>
</dbReference>
<dbReference type="Gene3D" id="3.90.1640.10">
    <property type="entry name" value="inorganic pyrophosphatase (n-terminal core)"/>
    <property type="match status" value="1"/>
</dbReference>
<dbReference type="InterPro" id="IPR038222">
    <property type="entry name" value="DHHA2_dom_sf"/>
</dbReference>
<dbReference type="PANTHER" id="PTHR12112:SF39">
    <property type="entry name" value="EG:152A3.5 PROTEIN (FBGN0003116_PN PROTEIN)"/>
    <property type="match status" value="1"/>
</dbReference>
<dbReference type="InterPro" id="IPR038763">
    <property type="entry name" value="DHH_sf"/>
</dbReference>
<evidence type="ECO:0000256" key="1">
    <source>
        <dbReference type="ARBA" id="ARBA00001936"/>
    </source>
</evidence>
<proteinExistence type="predicted"/>
<dbReference type="GO" id="GO:0004309">
    <property type="term" value="F:exopolyphosphatase activity"/>
    <property type="evidence" value="ECO:0007669"/>
    <property type="project" value="TreeGrafter"/>
</dbReference>
<evidence type="ECO:0000259" key="6">
    <source>
        <dbReference type="SMART" id="SM01131"/>
    </source>
</evidence>
<evidence type="ECO:0000313" key="8">
    <source>
        <dbReference type="Proteomes" id="UP000521872"/>
    </source>
</evidence>
<comment type="caution">
    <text evidence="7">The sequence shown here is derived from an EMBL/GenBank/DDBJ whole genome shotgun (WGS) entry which is preliminary data.</text>
</comment>
<feature type="region of interest" description="Disordered" evidence="5">
    <location>
        <begin position="434"/>
        <end position="454"/>
    </location>
</feature>
<reference evidence="7 8" key="1">
    <citation type="submission" date="2019-12" db="EMBL/GenBank/DDBJ databases">
        <authorList>
            <person name="Floudas D."/>
            <person name="Bentzer J."/>
            <person name="Ahren D."/>
            <person name="Johansson T."/>
            <person name="Persson P."/>
            <person name="Tunlid A."/>
        </authorList>
    </citation>
    <scope>NUCLEOTIDE SEQUENCE [LARGE SCALE GENOMIC DNA]</scope>
    <source>
        <strain evidence="7 8">CBS 102.39</strain>
    </source>
</reference>
<name>A0A8H4QLD0_9AGAR</name>
<feature type="domain" description="DHHA2" evidence="6">
    <location>
        <begin position="277"/>
        <end position="460"/>
    </location>
</feature>
<evidence type="ECO:0000256" key="5">
    <source>
        <dbReference type="SAM" id="MobiDB-lite"/>
    </source>
</evidence>
<dbReference type="PANTHER" id="PTHR12112">
    <property type="entry name" value="BNIP - RELATED"/>
    <property type="match status" value="1"/>
</dbReference>
<dbReference type="GO" id="GO:0046872">
    <property type="term" value="F:metal ion binding"/>
    <property type="evidence" value="ECO:0007669"/>
    <property type="project" value="UniProtKB-KW"/>
</dbReference>
<protein>
    <recommendedName>
        <fullName evidence="6">DHHA2 domain-containing protein</fullName>
    </recommendedName>
</protein>
<evidence type="ECO:0000256" key="4">
    <source>
        <dbReference type="ARBA" id="ARBA00023211"/>
    </source>
</evidence>
<accession>A0A8H4QLD0</accession>
<dbReference type="Gene3D" id="3.10.310.20">
    <property type="entry name" value="DHHA2 domain"/>
    <property type="match status" value="1"/>
</dbReference>
<dbReference type="Pfam" id="PF01368">
    <property type="entry name" value="DHH"/>
    <property type="match status" value="1"/>
</dbReference>